<dbReference type="Proteomes" id="UP001139031">
    <property type="component" value="Unassembled WGS sequence"/>
</dbReference>
<organism evidence="6 7">
    <name type="scientific">Nannocystis pusilla</name>
    <dbReference type="NCBI Taxonomy" id="889268"/>
    <lineage>
        <taxon>Bacteria</taxon>
        <taxon>Pseudomonadati</taxon>
        <taxon>Myxococcota</taxon>
        <taxon>Polyangia</taxon>
        <taxon>Nannocystales</taxon>
        <taxon>Nannocystaceae</taxon>
        <taxon>Nannocystis</taxon>
    </lineage>
</organism>
<dbReference type="PANTHER" id="PTHR42754:SF1">
    <property type="entry name" value="LIPOPROTEIN"/>
    <property type="match status" value="1"/>
</dbReference>
<dbReference type="PANTHER" id="PTHR42754">
    <property type="entry name" value="ENDOGLUCANASE"/>
    <property type="match status" value="1"/>
</dbReference>
<keyword evidence="1 5" id="KW-0732">Signal</keyword>
<evidence type="ECO:0000256" key="3">
    <source>
        <dbReference type="ARBA" id="ARBA00023157"/>
    </source>
</evidence>
<feature type="signal peptide" evidence="5">
    <location>
        <begin position="1"/>
        <end position="25"/>
    </location>
</feature>
<reference evidence="6" key="1">
    <citation type="submission" date="2021-08" db="EMBL/GenBank/DDBJ databases">
        <authorList>
            <person name="Stevens D.C."/>
        </authorList>
    </citation>
    <scope>NUCLEOTIDE SEQUENCE</scope>
    <source>
        <strain evidence="6">DSM 53165</strain>
    </source>
</reference>
<gene>
    <name evidence="6" type="ORF">K7C98_20495</name>
</gene>
<keyword evidence="3" id="KW-1015">Disulfide bond</keyword>
<dbReference type="NCBIfam" id="TIGR02232">
    <property type="entry name" value="myxo_disulf_rpt"/>
    <property type="match status" value="1"/>
</dbReference>
<dbReference type="InterPro" id="IPR011936">
    <property type="entry name" value="Myxo_disulph_rpt"/>
</dbReference>
<proteinExistence type="predicted"/>
<evidence type="ECO:0000256" key="4">
    <source>
        <dbReference type="SAM" id="MobiDB-lite"/>
    </source>
</evidence>
<comment type="caution">
    <text evidence="6">The sequence shown here is derived from an EMBL/GenBank/DDBJ whole genome shotgun (WGS) entry which is preliminary data.</text>
</comment>
<dbReference type="Pfam" id="PF13948">
    <property type="entry name" value="DUF4215"/>
    <property type="match status" value="1"/>
</dbReference>
<sequence length="481" mass="50881">MSNLYRPDRAARLAVLSLGPWLLLATGCPSDSTATTDSGTDTDPTTTTSDTADPDITTTTGTPTTTDATTDAPTSTSTGPAPAVCGDAVVAESEACDDGNDEPDDGCNSKCERTANVLWTYTHNGAADEFDSARAVAIDKTGRIILAGVEGVSPADTDALLIALNPDGTELWRKTYPDMLGDRNAFEHVVVDDDGNIYAAGYEEGPDNSAMAVVRSFDADGNEGWSFVDGSPVVDYALNRRLLLADGALYSTGQEDLLDMGTQMTVRRHDLADGEAVWKTVTQADTFRVLGYLLVRTDAGLLTGGFSVDEDNTARPVLITLDTDGAIVDTQIEDHPGGGWLDAVPIGDAGDLVLVGRRAPEGVTGVDFGLRRVGPDFAEKWTVTKDYEFLFGLGNGVVVGPDERIFASGFFVAPGQFDNAFAGLFAGDGTEIWTHTYNNDDIDLYDDGIAAAWGPDFLVLAGQSNVLGEDLNVWVRAFAAD</sequence>
<dbReference type="EMBL" id="JAIRAU010000027">
    <property type="protein sequence ID" value="MBZ5711627.1"/>
    <property type="molecule type" value="Genomic_DNA"/>
</dbReference>
<keyword evidence="7" id="KW-1185">Reference proteome</keyword>
<feature type="compositionally biased region" description="Low complexity" evidence="4">
    <location>
        <begin position="30"/>
        <end position="83"/>
    </location>
</feature>
<evidence type="ECO:0008006" key="8">
    <source>
        <dbReference type="Google" id="ProtNLM"/>
    </source>
</evidence>
<keyword evidence="2" id="KW-0677">Repeat</keyword>
<evidence type="ECO:0000313" key="6">
    <source>
        <dbReference type="EMBL" id="MBZ5711627.1"/>
    </source>
</evidence>
<evidence type="ECO:0000256" key="1">
    <source>
        <dbReference type="ARBA" id="ARBA00022729"/>
    </source>
</evidence>
<dbReference type="PROSITE" id="PS51257">
    <property type="entry name" value="PROKAR_LIPOPROTEIN"/>
    <property type="match status" value="1"/>
</dbReference>
<evidence type="ECO:0000256" key="5">
    <source>
        <dbReference type="SAM" id="SignalP"/>
    </source>
</evidence>
<feature type="chain" id="PRO_5045131376" description="Myxococcus cysteine-rich repeat-containing protein" evidence="5">
    <location>
        <begin position="26"/>
        <end position="481"/>
    </location>
</feature>
<evidence type="ECO:0000313" key="7">
    <source>
        <dbReference type="Proteomes" id="UP001139031"/>
    </source>
</evidence>
<protein>
    <recommendedName>
        <fullName evidence="8">Myxococcus cysteine-rich repeat-containing protein</fullName>
    </recommendedName>
</protein>
<name>A0ABS7TTQ7_9BACT</name>
<feature type="region of interest" description="Disordered" evidence="4">
    <location>
        <begin position="30"/>
        <end position="84"/>
    </location>
</feature>
<dbReference type="SUPFAM" id="SSF101898">
    <property type="entry name" value="NHL repeat"/>
    <property type="match status" value="1"/>
</dbReference>
<dbReference type="RefSeq" id="WP_224193388.1">
    <property type="nucleotide sequence ID" value="NZ_JAIRAU010000027.1"/>
</dbReference>
<evidence type="ECO:0000256" key="2">
    <source>
        <dbReference type="ARBA" id="ARBA00022737"/>
    </source>
</evidence>
<accession>A0ABS7TTQ7</accession>